<proteinExistence type="predicted"/>
<accession>R6U5L1</accession>
<evidence type="ECO:0008006" key="3">
    <source>
        <dbReference type="Google" id="ProtNLM"/>
    </source>
</evidence>
<dbReference type="EMBL" id="CBFW010000436">
    <property type="protein sequence ID" value="CDC77344.1"/>
    <property type="molecule type" value="Genomic_DNA"/>
</dbReference>
<dbReference type="CDD" id="cd14256">
    <property type="entry name" value="Dockerin_I"/>
    <property type="match status" value="1"/>
</dbReference>
<evidence type="ECO:0000313" key="1">
    <source>
        <dbReference type="EMBL" id="CDC77344.1"/>
    </source>
</evidence>
<name>R6U5L1_9BACT</name>
<gene>
    <name evidence="1" type="ORF">BN580_00384</name>
</gene>
<organism evidence="1 2">
    <name type="scientific">Candidatus Colimorpha enterica</name>
    <dbReference type="NCBI Taxonomy" id="3083063"/>
    <lineage>
        <taxon>Bacteria</taxon>
        <taxon>Pseudomonadati</taxon>
        <taxon>Bacteroidota</taxon>
        <taxon>Bacteroidia</taxon>
        <taxon>Bacteroidales</taxon>
        <taxon>Candidatus Colimorpha</taxon>
    </lineage>
</organism>
<dbReference type="Gene3D" id="1.10.1330.10">
    <property type="entry name" value="Dockerin domain"/>
    <property type="match status" value="1"/>
</dbReference>
<dbReference type="Proteomes" id="UP000017938">
    <property type="component" value="Unassembled WGS sequence"/>
</dbReference>
<dbReference type="InterPro" id="IPR036439">
    <property type="entry name" value="Dockerin_dom_sf"/>
</dbReference>
<comment type="caution">
    <text evidence="1">The sequence shown here is derived from an EMBL/GenBank/DDBJ whole genome shotgun (WGS) entry which is preliminary data.</text>
</comment>
<dbReference type="GO" id="GO:0000272">
    <property type="term" value="P:polysaccharide catabolic process"/>
    <property type="evidence" value="ECO:0007669"/>
    <property type="project" value="InterPro"/>
</dbReference>
<reference evidence="1" key="1">
    <citation type="submission" date="2012-11" db="EMBL/GenBank/DDBJ databases">
        <title>Dependencies among metagenomic species, viruses, plasmids and units of genetic variation.</title>
        <authorList>
            <person name="Nielsen H.B."/>
            <person name="Almeida M."/>
            <person name="Juncker A.S."/>
            <person name="Rasmussen S."/>
            <person name="Li J."/>
            <person name="Sunagawa S."/>
            <person name="Plichta D."/>
            <person name="Gautier L."/>
            <person name="Le Chatelier E."/>
            <person name="Peletier E."/>
            <person name="Bonde I."/>
            <person name="Nielsen T."/>
            <person name="Manichanh C."/>
            <person name="Arumugam M."/>
            <person name="Batto J."/>
            <person name="Santos M.B.Q.D."/>
            <person name="Blom N."/>
            <person name="Borruel N."/>
            <person name="Burgdorf K.S."/>
            <person name="Boumezbeur F."/>
            <person name="Casellas F."/>
            <person name="Dore J."/>
            <person name="Guarner F."/>
            <person name="Hansen T."/>
            <person name="Hildebrand F."/>
            <person name="Kaas R.S."/>
            <person name="Kennedy S."/>
            <person name="Kristiansen K."/>
            <person name="Kultima J.R."/>
            <person name="Leonard P."/>
            <person name="Levenez F."/>
            <person name="Lund O."/>
            <person name="Moumen B."/>
            <person name="Le Paslier D."/>
            <person name="Pons N."/>
            <person name="Pedersen O."/>
            <person name="Prifti E."/>
            <person name="Qin J."/>
            <person name="Raes J."/>
            <person name="Tap J."/>
            <person name="Tims S."/>
            <person name="Ussery D.W."/>
            <person name="Yamada T."/>
            <person name="MetaHit consortium"/>
            <person name="Renault P."/>
            <person name="Sicheritz-Ponten T."/>
            <person name="Bork P."/>
            <person name="Wang J."/>
            <person name="Brunak S."/>
            <person name="Ehrlich S.D."/>
        </authorList>
    </citation>
    <scope>NUCLEOTIDE SEQUENCE [LARGE SCALE GENOMIC DNA]</scope>
</reference>
<evidence type="ECO:0000313" key="2">
    <source>
        <dbReference type="Proteomes" id="UP000017938"/>
    </source>
</evidence>
<sequence>MKHKVSKQILSTLLALVMVIGLIPASALTAFAASPTEITELSLSFITPSEIPAVGEPIKYMSGGRLTEGDDRVELTGNILLWRIDDSSVVINQTYDDIGMYYEAGRTYNAEIVVKVLDPEQYTIGENTKITLTNPGDFTYTSELVSIIDTGSSFFAYMKLIITMNGARTYPDIAKVVFKDLVSPTEGMTVTESSTDIYYNNCQMTSGIWLGNVWGKDEFDHNTFVAGETYTYRVVLTARDGYQFYENATIQLTSGGVVKAPSYYAYTNDNKTLTLDYTYTIPSVTWVDHVEATIKRYEQTLTPIAGEGAVELFSNTLEVDENAPYEIVSEMGRAWYSEDGTKLTHNDLFEAGKTYYFEYAYTIKNENRHLYRFVPENLTTTITGESYTGKGFQKAERVEYSNNDNTYVRFRYYFTAQFPAGVGSSAENPAMCYSYEGFKYAMENDNIRYVALGNVEDTLPLVSMEETGPYADNRWPGIWVNSYKDLILLGNAQFTAPNAEENVHRVYDHLIQVRQGGRLAISGSGGLTFHGNAVGWPTSVAEVVDGGILTINSGTVKGDTENRTSFCYGVNVNGGTLYVNDGTVIGTNRHNQAPISAVNLYDGTAYIYGGTFYSDVSDGAAGSNHYGLSIDEGGTGYLSGGTFAGISMPYDSDMSDYVGNGYTMTVNGINTTPASCSTTTNIVEIFKEISAVDIHVNAPEAGKAPAMYPGDVYMVPEGVTALAPVWYENNSPWKISNGAERFEAGKTYKVEIVLTADEGMNFAKSLTSATINYKNAEVSAFAGNWEKGIVLTVDFGECPETISDVELNVTAPKEGNTISYSVTDSSDAYGALGSGNTITNYRAWYVSNDGSNYTRMSQGDKFVAGKYYKFSTWVRTADGYEFPLYDNGVSIVPKVSATVNGYYANVKKAYDQDPARVIVVEYNFGMCNDDVVENITITNIDAPVAGQTPDYTANCFGTGYSMAGTNSGNWKVNGIVWLRDGNIYTGSIMDNTEKFQPGHEYTVMIDLVADYGYTFLFNHGNSIYAAAAINGNTAQINIDRCSTTEYQVWYTFTCSQAVLSAVEVSGIDAPVAGQTPDYTGTVGNATLYGFANYGYNAAGFWWYDSEDNPLTSEDKFVAGETYKLEIKLTSAMIDQVVASRFKTPVTATLNGKAVDSSDVMANSSTVYIYQTYTCKENSAVFVSGSVTSFNDASGDITLQLIPEGFSDPAYETIVTGNTVDYYFAGVAAGTYTLKVSKNNHVTREYTVVVGNSSVIQDVKIQLKGDVDGNGTVTTMDAMRANSHARGVTLLTDYALKCADVVGTDGTVTTMDAMRINAHAKGSNLLW</sequence>
<dbReference type="SUPFAM" id="SSF63446">
    <property type="entry name" value="Type I dockerin domain"/>
    <property type="match status" value="1"/>
</dbReference>
<protein>
    <recommendedName>
        <fullName evidence="3">Dockerin domain-containing protein</fullName>
    </recommendedName>
</protein>